<evidence type="ECO:0000313" key="8">
    <source>
        <dbReference type="EMBL" id="TDT17886.1"/>
    </source>
</evidence>
<accession>A0A4R7I568</accession>
<dbReference type="PROSITE" id="PS00059">
    <property type="entry name" value="ADH_ZINC"/>
    <property type="match status" value="1"/>
</dbReference>
<dbReference type="AlphaFoldDB" id="A0A4R7I568"/>
<keyword evidence="5" id="KW-0520">NAD</keyword>
<dbReference type="SUPFAM" id="SSF50129">
    <property type="entry name" value="GroES-like"/>
    <property type="match status" value="2"/>
</dbReference>
<dbReference type="InterPro" id="IPR013154">
    <property type="entry name" value="ADH-like_N"/>
</dbReference>
<dbReference type="Gene3D" id="3.90.180.10">
    <property type="entry name" value="Medium-chain alcohol dehydrogenases, catalytic domain"/>
    <property type="match status" value="1"/>
</dbReference>
<dbReference type="Pfam" id="PF00107">
    <property type="entry name" value="ADH_zinc_N"/>
    <property type="match status" value="1"/>
</dbReference>
<dbReference type="Proteomes" id="UP000294558">
    <property type="component" value="Unassembled WGS sequence"/>
</dbReference>
<keyword evidence="4" id="KW-0560">Oxidoreductase</keyword>
<dbReference type="SUPFAM" id="SSF51735">
    <property type="entry name" value="NAD(P)-binding Rossmann-fold domains"/>
    <property type="match status" value="1"/>
</dbReference>
<dbReference type="Gene3D" id="3.40.50.720">
    <property type="entry name" value="NAD(P)-binding Rossmann-like Domain"/>
    <property type="match status" value="1"/>
</dbReference>
<dbReference type="EMBL" id="SOAU01000001">
    <property type="protein sequence ID" value="TDT17886.1"/>
    <property type="molecule type" value="Genomic_DNA"/>
</dbReference>
<keyword evidence="3 6" id="KW-0862">Zinc</keyword>
<dbReference type="SMART" id="SM00829">
    <property type="entry name" value="PKS_ER"/>
    <property type="match status" value="1"/>
</dbReference>
<keyword evidence="9" id="KW-1185">Reference proteome</keyword>
<evidence type="ECO:0000256" key="4">
    <source>
        <dbReference type="ARBA" id="ARBA00023002"/>
    </source>
</evidence>
<dbReference type="InterPro" id="IPR011032">
    <property type="entry name" value="GroES-like_sf"/>
</dbReference>
<evidence type="ECO:0000256" key="2">
    <source>
        <dbReference type="ARBA" id="ARBA00022723"/>
    </source>
</evidence>
<dbReference type="GO" id="GO:0005829">
    <property type="term" value="C:cytosol"/>
    <property type="evidence" value="ECO:0007669"/>
    <property type="project" value="TreeGrafter"/>
</dbReference>
<dbReference type="PANTHER" id="PTHR43880:SF12">
    <property type="entry name" value="ALCOHOL DEHYDROGENASE CLASS-3"/>
    <property type="match status" value="1"/>
</dbReference>
<dbReference type="InterPro" id="IPR013149">
    <property type="entry name" value="ADH-like_C"/>
</dbReference>
<name>A0A4R7I568_9ACTN</name>
<dbReference type="PANTHER" id="PTHR43880">
    <property type="entry name" value="ALCOHOL DEHYDROGENASE"/>
    <property type="match status" value="1"/>
</dbReference>
<evidence type="ECO:0000259" key="7">
    <source>
        <dbReference type="SMART" id="SM00829"/>
    </source>
</evidence>
<dbReference type="GO" id="GO:0046294">
    <property type="term" value="P:formaldehyde catabolic process"/>
    <property type="evidence" value="ECO:0007669"/>
    <property type="project" value="TreeGrafter"/>
</dbReference>
<sequence>MKTRAAVLREINAPWSVEEIDLDPPKAGEVLVKLVASGMCHSDEHIVTGDLAGAAPSPPMVGGHEGAGIVQEVGPGVDWLEVGDHVVFGFVPACGRCMSCVEGHSNLCDNSAAFPTGMQIGDGTSRHHTADGLDLGLMCLLGTFAEHTVVHESSCVKIEKDWPLDKACLLGCGVVTGWGSAVYAADVQPGDYVAVVGIGGIGANAVQGAKMAGARAVAAIDPVEFKREKALEFGATHTYSSIEEAMGKLDESTWGRGFDKVIMTMGVGDGDALGQAFHLGGKRSKIVVTNIHPTSEQSIAVPGSFLTLFEKQLVGSLFGSGNIRKDIPRLMELYTQGQLNLDDLITRTYTLDQINEGYDAMRNGENIRGVIVFD</sequence>
<comment type="cofactor">
    <cofactor evidence="6">
        <name>Zn(2+)</name>
        <dbReference type="ChEBI" id="CHEBI:29105"/>
    </cofactor>
</comment>
<dbReference type="Pfam" id="PF08240">
    <property type="entry name" value="ADH_N"/>
    <property type="match status" value="1"/>
</dbReference>
<reference evidence="8 9" key="1">
    <citation type="submission" date="2019-03" db="EMBL/GenBank/DDBJ databases">
        <title>Sequencing the genomes of 1000 actinobacteria strains.</title>
        <authorList>
            <person name="Klenk H.-P."/>
        </authorList>
    </citation>
    <scope>NUCLEOTIDE SEQUENCE [LARGE SCALE GENOMIC DNA]</scope>
    <source>
        <strain evidence="8 9">DSM 18936</strain>
    </source>
</reference>
<dbReference type="InterPro" id="IPR036291">
    <property type="entry name" value="NAD(P)-bd_dom_sf"/>
</dbReference>
<protein>
    <submittedName>
        <fullName evidence="8">S-(Hydroxymethyl)glutathione dehydrogenase/alcohol dehydrogenase</fullName>
    </submittedName>
</protein>
<dbReference type="NCBIfam" id="TIGR03989">
    <property type="entry name" value="Rxyl_3153"/>
    <property type="match status" value="1"/>
</dbReference>
<organism evidence="8 9">
    <name type="scientific">Ilumatobacter fluminis</name>
    <dbReference type="NCBI Taxonomy" id="467091"/>
    <lineage>
        <taxon>Bacteria</taxon>
        <taxon>Bacillati</taxon>
        <taxon>Actinomycetota</taxon>
        <taxon>Acidimicrobiia</taxon>
        <taxon>Acidimicrobiales</taxon>
        <taxon>Ilumatobacteraceae</taxon>
        <taxon>Ilumatobacter</taxon>
    </lineage>
</organism>
<evidence type="ECO:0000256" key="1">
    <source>
        <dbReference type="ARBA" id="ARBA00008072"/>
    </source>
</evidence>
<evidence type="ECO:0000256" key="6">
    <source>
        <dbReference type="RuleBase" id="RU361277"/>
    </source>
</evidence>
<dbReference type="RefSeq" id="WP_133870139.1">
    <property type="nucleotide sequence ID" value="NZ_JAVJPS010000030.1"/>
</dbReference>
<keyword evidence="2 6" id="KW-0479">Metal-binding</keyword>
<dbReference type="InterPro" id="IPR023921">
    <property type="entry name" value="ADH_Zn_actinomycetes"/>
</dbReference>
<evidence type="ECO:0000256" key="5">
    <source>
        <dbReference type="ARBA" id="ARBA00023027"/>
    </source>
</evidence>
<dbReference type="GO" id="GO:0008270">
    <property type="term" value="F:zinc ion binding"/>
    <property type="evidence" value="ECO:0007669"/>
    <property type="project" value="InterPro"/>
</dbReference>
<gene>
    <name evidence="8" type="ORF">BDK89_3499</name>
</gene>
<dbReference type="OrthoDB" id="334894at2"/>
<feature type="domain" description="Enoyl reductase (ER)" evidence="7">
    <location>
        <begin position="6"/>
        <end position="373"/>
    </location>
</feature>
<comment type="similarity">
    <text evidence="1 6">Belongs to the zinc-containing alcohol dehydrogenase family.</text>
</comment>
<dbReference type="GO" id="GO:0051903">
    <property type="term" value="F:S-(hydroxymethyl)glutathione dehydrogenase [NAD(P)+] activity"/>
    <property type="evidence" value="ECO:0007669"/>
    <property type="project" value="TreeGrafter"/>
</dbReference>
<evidence type="ECO:0000256" key="3">
    <source>
        <dbReference type="ARBA" id="ARBA00022833"/>
    </source>
</evidence>
<comment type="caution">
    <text evidence="8">The sequence shown here is derived from an EMBL/GenBank/DDBJ whole genome shotgun (WGS) entry which is preliminary data.</text>
</comment>
<dbReference type="InterPro" id="IPR020843">
    <property type="entry name" value="ER"/>
</dbReference>
<proteinExistence type="inferred from homology"/>
<dbReference type="CDD" id="cd08279">
    <property type="entry name" value="Zn_ADH_class_III"/>
    <property type="match status" value="1"/>
</dbReference>
<evidence type="ECO:0000313" key="9">
    <source>
        <dbReference type="Proteomes" id="UP000294558"/>
    </source>
</evidence>
<dbReference type="InterPro" id="IPR002328">
    <property type="entry name" value="ADH_Zn_CS"/>
</dbReference>